<reference evidence="1 2" key="1">
    <citation type="submission" date="2009-02" db="EMBL/GenBank/DDBJ databases">
        <authorList>
            <person name="Fraser-Liggett C.M."/>
            <person name="Mongodin E.F."/>
            <person name="Casjens B."/>
            <person name="Dunn J."/>
            <person name="Luft B."/>
            <person name="Qiu W."/>
            <person name="Schutzer S."/>
            <person name="Sebastian Y."/>
        </authorList>
    </citation>
    <scope>NUCLEOTIDE SEQUENCE [LARGE SCALE GENOMIC DNA]</scope>
    <source>
        <strain evidence="1 2">A14S</strain>
    </source>
</reference>
<dbReference type="EMBL" id="ABKB02000003">
    <property type="protein sequence ID" value="EEF84833.1"/>
    <property type="molecule type" value="Genomic_DNA"/>
</dbReference>
<accession>C0APP1</accession>
<comment type="caution">
    <text evidence="1">The sequence shown here is derived from an EMBL/GenBank/DDBJ whole genome shotgun (WGS) entry which is preliminary data.</text>
</comment>
<dbReference type="STRING" id="498742.BSPA14S_0237"/>
<evidence type="ECO:0000313" key="2">
    <source>
        <dbReference type="Proteomes" id="UP000003481"/>
    </source>
</evidence>
<sequence>MEVLMRRLFLLYFLCSFVFLNLFAQGSSSYVDKQKELAIFYYEVGQRYINVGKVKKGKLFQAKALKIYPDLKKGVNIKLAVKELDAKIKDDNSKVVMLEDVKLEEIPGIVHEKIEINDFTNAPKIEYIAQRERSKNEDKIIKFQFGKFARALISRNFDLFASVIADKVNVMGQFELKDDFISALSKASSKIDAEELEYLSVDDYYDLKSLKILKSNDTSFSVNVNAKKNDVTKNFPFWKEHQTLIFTKDDDNDNWFLSSIK</sequence>
<gene>
    <name evidence="1" type="ORF">BSPA14S_0237</name>
</gene>
<protein>
    <submittedName>
        <fullName evidence="1">Uncharacterized protein</fullName>
    </submittedName>
</protein>
<evidence type="ECO:0000313" key="1">
    <source>
        <dbReference type="EMBL" id="EEF84833.1"/>
    </source>
</evidence>
<name>C0APP1_9SPIR</name>
<proteinExistence type="predicted"/>
<dbReference type="AlphaFoldDB" id="C0APP1"/>
<organism evidence="1 2">
    <name type="scientific">Borreliella spielmanii A14S</name>
    <dbReference type="NCBI Taxonomy" id="498742"/>
    <lineage>
        <taxon>Bacteria</taxon>
        <taxon>Pseudomonadati</taxon>
        <taxon>Spirochaetota</taxon>
        <taxon>Spirochaetia</taxon>
        <taxon>Spirochaetales</taxon>
        <taxon>Borreliaceae</taxon>
        <taxon>Borreliella</taxon>
    </lineage>
</organism>
<dbReference type="HOGENOM" id="CLU_1084482_0_0_12"/>
<dbReference type="Proteomes" id="UP000003481">
    <property type="component" value="Unassembled WGS sequence"/>
</dbReference>